<name>A0A4V6BHF2_9BACT</name>
<accession>A0A4V6BHF2</accession>
<dbReference type="RefSeq" id="WP_137344517.1">
    <property type="nucleotide sequence ID" value="NZ_SZVO01000033.1"/>
</dbReference>
<evidence type="ECO:0000313" key="1">
    <source>
        <dbReference type="EMBL" id="TKT85253.1"/>
    </source>
</evidence>
<organism evidence="1 2">
    <name type="scientific">Dyadobacter frigoris</name>
    <dbReference type="NCBI Taxonomy" id="2576211"/>
    <lineage>
        <taxon>Bacteria</taxon>
        <taxon>Pseudomonadati</taxon>
        <taxon>Bacteroidota</taxon>
        <taxon>Cytophagia</taxon>
        <taxon>Cytophagales</taxon>
        <taxon>Spirosomataceae</taxon>
        <taxon>Dyadobacter</taxon>
    </lineage>
</organism>
<gene>
    <name evidence="1" type="ORF">FDK13_34235</name>
</gene>
<sequence length="121" mass="13282">MLFLIAGKTYYSFQVGGIGNQGGAYPILNMTIESKEKIAVKEYKLDDLQYSNVSQIMFGQLPIADVQKKSDFYNYSTGGVITIKEITKTGIKGTFSGTIIGLTSKDKAVITDGEFFAKRTD</sequence>
<proteinExistence type="predicted"/>
<comment type="caution">
    <text evidence="1">The sequence shown here is derived from an EMBL/GenBank/DDBJ whole genome shotgun (WGS) entry which is preliminary data.</text>
</comment>
<dbReference type="EMBL" id="SZVO01000033">
    <property type="protein sequence ID" value="TKT85253.1"/>
    <property type="molecule type" value="Genomic_DNA"/>
</dbReference>
<evidence type="ECO:0000313" key="2">
    <source>
        <dbReference type="Proteomes" id="UP000304900"/>
    </source>
</evidence>
<protein>
    <submittedName>
        <fullName evidence="1">Uncharacterized protein</fullName>
    </submittedName>
</protein>
<keyword evidence="2" id="KW-1185">Reference proteome</keyword>
<reference evidence="1 2" key="1">
    <citation type="submission" date="2019-05" db="EMBL/GenBank/DDBJ databases">
        <title>Dyadobacter AR-3-8 sp. nov., isolated from arctic soil.</title>
        <authorList>
            <person name="Chaudhary D.K."/>
        </authorList>
    </citation>
    <scope>NUCLEOTIDE SEQUENCE [LARGE SCALE GENOMIC DNA]</scope>
    <source>
        <strain evidence="1 2">AR-3-8</strain>
    </source>
</reference>
<dbReference type="Proteomes" id="UP000304900">
    <property type="component" value="Unassembled WGS sequence"/>
</dbReference>
<dbReference type="AlphaFoldDB" id="A0A4V6BHF2"/>